<dbReference type="GO" id="GO:0004674">
    <property type="term" value="F:protein serine/threonine kinase activity"/>
    <property type="evidence" value="ECO:0007669"/>
    <property type="project" value="UniProtKB-KW"/>
</dbReference>
<sequence length="627" mass="70187">MCTVWMHAQDQVLNQSPTSQPMNYVHLRQDLLQALNTEPVVESGSHSSFYSFSSSLCSAQTQSNSPMIRGRRIFLSRPILDDQTSSPNDSAISSAVCLDNTCCLSQCDGDDNDDNADRIDQFPSPHSQLPPLRIPSFRISMCNTLFYTPAFRVNRGRNDMDQFAELNRLSYIRFPTPFDLFSVGPTVGIGKYGRIVQARMFTRSHHASRRDESGGLEWNFVIKCLTHTLSNKIELEAYNQMHKHRRHKLFTLNHCASALTSVKHIQDSLSTRWIPAFHDHPLITPLLSYTRLNLRRRRSPPGPDSKLCLTGCASALALRSENVRHTARQKHDALYYCLLFPMAPGGDLASLAFQTLDRPMLLSEATFYLAEIAEALIWLHSTGIVHQDLKADNVLIRADGHISLTDFGLASVIPGGFGHSYSGNVICNSRHMPPEIAACPAGSVPVWHAVDWYSLGVLFYRLLRRGNYPPVPTVSQMQSHRFYAQRFPELSSECQNLLGGLLMPNPSDRLGGDMAVGGRAVLAHPEFISLLIGYKPDHFSPSEPAYMENAPPGCTLSRSVQQEMLDTARQTRTDPLLPRPISGCSLWFLADDRPDTVCIPLWVDSLRMAIRLGELTPPFRPKTRGPY</sequence>
<dbReference type="EMBL" id="UZAN01041250">
    <property type="protein sequence ID" value="VDP72455.1"/>
    <property type="molecule type" value="Genomic_DNA"/>
</dbReference>
<keyword evidence="2" id="KW-0808">Transferase</keyword>
<keyword evidence="8" id="KW-1185">Reference proteome</keyword>
<reference evidence="7 8" key="2">
    <citation type="submission" date="2018-11" db="EMBL/GenBank/DDBJ databases">
        <authorList>
            <consortium name="Pathogen Informatics"/>
        </authorList>
    </citation>
    <scope>NUCLEOTIDE SEQUENCE [LARGE SCALE GENOMIC DNA]</scope>
    <source>
        <strain evidence="7 8">Egypt</strain>
    </source>
</reference>
<dbReference type="OrthoDB" id="10252171at2759"/>
<keyword evidence="4" id="KW-0418">Kinase</keyword>
<dbReference type="Gene3D" id="1.10.510.10">
    <property type="entry name" value="Transferase(Phosphotransferase) domain 1"/>
    <property type="match status" value="1"/>
</dbReference>
<dbReference type="AlphaFoldDB" id="A0A183ABQ8"/>
<dbReference type="Pfam" id="PF00069">
    <property type="entry name" value="Pkinase"/>
    <property type="match status" value="1"/>
</dbReference>
<evidence type="ECO:0000256" key="5">
    <source>
        <dbReference type="ARBA" id="ARBA00022840"/>
    </source>
</evidence>
<dbReference type="PANTHER" id="PTHR24351">
    <property type="entry name" value="RIBOSOMAL PROTEIN S6 KINASE"/>
    <property type="match status" value="1"/>
</dbReference>
<dbReference type="InterPro" id="IPR008271">
    <property type="entry name" value="Ser/Thr_kinase_AS"/>
</dbReference>
<evidence type="ECO:0000313" key="9">
    <source>
        <dbReference type="WBParaSite" id="ECPE_0000440501-mRNA-1"/>
    </source>
</evidence>
<accession>A0A183ABQ8</accession>
<name>A0A183ABQ8_9TREM</name>
<gene>
    <name evidence="7" type="ORF">ECPE_LOCUS4393</name>
</gene>
<evidence type="ECO:0000256" key="1">
    <source>
        <dbReference type="ARBA" id="ARBA00022527"/>
    </source>
</evidence>
<evidence type="ECO:0000313" key="8">
    <source>
        <dbReference type="Proteomes" id="UP000272942"/>
    </source>
</evidence>
<dbReference type="SUPFAM" id="SSF56112">
    <property type="entry name" value="Protein kinase-like (PK-like)"/>
    <property type="match status" value="1"/>
</dbReference>
<reference evidence="9" key="1">
    <citation type="submission" date="2016-06" db="UniProtKB">
        <authorList>
            <consortium name="WormBaseParasite"/>
        </authorList>
    </citation>
    <scope>IDENTIFICATION</scope>
</reference>
<protein>
    <submittedName>
        <fullName evidence="9">Protein kinase domain-containing protein</fullName>
    </submittedName>
</protein>
<dbReference type="Proteomes" id="UP000272942">
    <property type="component" value="Unassembled WGS sequence"/>
</dbReference>
<dbReference type="WBParaSite" id="ECPE_0000440501-mRNA-1">
    <property type="protein sequence ID" value="ECPE_0000440501-mRNA-1"/>
    <property type="gene ID" value="ECPE_0000440501"/>
</dbReference>
<dbReference type="PROSITE" id="PS50011">
    <property type="entry name" value="PROTEIN_KINASE_DOM"/>
    <property type="match status" value="1"/>
</dbReference>
<dbReference type="GO" id="GO:0005524">
    <property type="term" value="F:ATP binding"/>
    <property type="evidence" value="ECO:0007669"/>
    <property type="project" value="UniProtKB-KW"/>
</dbReference>
<proteinExistence type="predicted"/>
<evidence type="ECO:0000256" key="4">
    <source>
        <dbReference type="ARBA" id="ARBA00022777"/>
    </source>
</evidence>
<dbReference type="InterPro" id="IPR011009">
    <property type="entry name" value="Kinase-like_dom_sf"/>
</dbReference>
<evidence type="ECO:0000256" key="2">
    <source>
        <dbReference type="ARBA" id="ARBA00022679"/>
    </source>
</evidence>
<evidence type="ECO:0000259" key="6">
    <source>
        <dbReference type="PROSITE" id="PS50011"/>
    </source>
</evidence>
<keyword evidence="3" id="KW-0547">Nucleotide-binding</keyword>
<feature type="domain" description="Protein kinase" evidence="6">
    <location>
        <begin position="181"/>
        <end position="527"/>
    </location>
</feature>
<keyword evidence="1" id="KW-0723">Serine/threonine-protein kinase</keyword>
<dbReference type="SMART" id="SM00220">
    <property type="entry name" value="S_TKc"/>
    <property type="match status" value="1"/>
</dbReference>
<evidence type="ECO:0000256" key="3">
    <source>
        <dbReference type="ARBA" id="ARBA00022741"/>
    </source>
</evidence>
<organism evidence="9">
    <name type="scientific">Echinostoma caproni</name>
    <dbReference type="NCBI Taxonomy" id="27848"/>
    <lineage>
        <taxon>Eukaryota</taxon>
        <taxon>Metazoa</taxon>
        <taxon>Spiralia</taxon>
        <taxon>Lophotrochozoa</taxon>
        <taxon>Platyhelminthes</taxon>
        <taxon>Trematoda</taxon>
        <taxon>Digenea</taxon>
        <taxon>Plagiorchiida</taxon>
        <taxon>Echinostomata</taxon>
        <taxon>Echinostomatoidea</taxon>
        <taxon>Echinostomatidae</taxon>
        <taxon>Echinostoma</taxon>
    </lineage>
</organism>
<dbReference type="Gene3D" id="3.30.200.20">
    <property type="entry name" value="Phosphorylase Kinase, domain 1"/>
    <property type="match status" value="1"/>
</dbReference>
<dbReference type="PROSITE" id="PS00108">
    <property type="entry name" value="PROTEIN_KINASE_ST"/>
    <property type="match status" value="1"/>
</dbReference>
<keyword evidence="5" id="KW-0067">ATP-binding</keyword>
<evidence type="ECO:0000313" key="7">
    <source>
        <dbReference type="EMBL" id="VDP72455.1"/>
    </source>
</evidence>
<dbReference type="InterPro" id="IPR000719">
    <property type="entry name" value="Prot_kinase_dom"/>
</dbReference>